<dbReference type="InterPro" id="IPR036704">
    <property type="entry name" value="RraA/RraA-like_sf"/>
</dbReference>
<dbReference type="KEGG" id="brh:RBRH_00617"/>
<evidence type="ECO:0000256" key="4">
    <source>
        <dbReference type="ARBA" id="ARBA00030169"/>
    </source>
</evidence>
<reference evidence="5 6" key="1">
    <citation type="journal article" date="2011" name="J. Bacteriol.">
        <title>Complete genome sequence of Burkholderia rhizoxinica, an endosymbiont of Rhizopus microsporus.</title>
        <authorList>
            <person name="Lackner G."/>
            <person name="Moebius N."/>
            <person name="Partida-Martinez L."/>
            <person name="Hertweck C."/>
        </authorList>
    </citation>
    <scope>NUCLEOTIDE SEQUENCE [LARGE SCALE GENOMIC DNA]</scope>
    <source>
        <strain evidence="6">DSM 19002 / CIP 109453 / HKI 454</strain>
        <plasmid evidence="5 6">pBRH01</plasmid>
    </source>
</reference>
<sequence>MACKRHRAALIPGDTMTTFAAPDLCDAHEGSLATGTLRVLAPVFRAFGRASTFAGPVSTHPRLWRGAGHTRVERMRNRHLRVRGAPTAQPKTGVGERDVAVVLPGVTTRSGEWIYGDANGILVFTTKLT</sequence>
<dbReference type="GO" id="GO:0032259">
    <property type="term" value="P:methylation"/>
    <property type="evidence" value="ECO:0007669"/>
    <property type="project" value="UniProtKB-KW"/>
</dbReference>
<gene>
    <name evidence="5" type="ordered locus">RBRH_00617</name>
</gene>
<dbReference type="InterPro" id="IPR005493">
    <property type="entry name" value="RraA/RraA-like"/>
</dbReference>
<organism evidence="5 6">
    <name type="scientific">Mycetohabitans rhizoxinica (strain DSM 19002 / CIP 109453 / HKI 454)</name>
    <name type="common">Paraburkholderia rhizoxinica</name>
    <dbReference type="NCBI Taxonomy" id="882378"/>
    <lineage>
        <taxon>Bacteria</taxon>
        <taxon>Pseudomonadati</taxon>
        <taxon>Pseudomonadota</taxon>
        <taxon>Betaproteobacteria</taxon>
        <taxon>Burkholderiales</taxon>
        <taxon>Burkholderiaceae</taxon>
        <taxon>Mycetohabitans</taxon>
    </lineage>
</organism>
<keyword evidence="5" id="KW-0614">Plasmid</keyword>
<evidence type="ECO:0000256" key="1">
    <source>
        <dbReference type="ARBA" id="ARBA00001968"/>
    </source>
</evidence>
<dbReference type="PANTHER" id="PTHR33254">
    <property type="entry name" value="4-HYDROXY-4-METHYL-2-OXOGLUTARATE ALDOLASE 3-RELATED"/>
    <property type="match status" value="1"/>
</dbReference>
<dbReference type="PANTHER" id="PTHR33254:SF4">
    <property type="entry name" value="4-HYDROXY-4-METHYL-2-OXOGLUTARATE ALDOLASE 3-RELATED"/>
    <property type="match status" value="1"/>
</dbReference>
<dbReference type="eggNOG" id="COG0684">
    <property type="taxonomic scope" value="Bacteria"/>
</dbReference>
<dbReference type="Gene3D" id="3.50.30.40">
    <property type="entry name" value="Ribonuclease E inhibitor RraA/RraA-like"/>
    <property type="match status" value="1"/>
</dbReference>
<proteinExistence type="predicted"/>
<dbReference type="SUPFAM" id="SSF89562">
    <property type="entry name" value="RraA-like"/>
    <property type="match status" value="1"/>
</dbReference>
<geneLocation type="plasmid" evidence="5 6">
    <name>pBRH01</name>
</geneLocation>
<name>E5AUC3_MYCRK</name>
<keyword evidence="5" id="KW-0808">Transferase</keyword>
<dbReference type="HOGENOM" id="CLU_1944702_0_0_4"/>
<evidence type="ECO:0000313" key="6">
    <source>
        <dbReference type="Proteomes" id="UP000007437"/>
    </source>
</evidence>
<comment type="cofactor">
    <cofactor evidence="1">
        <name>a divalent metal cation</name>
        <dbReference type="ChEBI" id="CHEBI:60240"/>
    </cofactor>
</comment>
<dbReference type="GO" id="GO:0008168">
    <property type="term" value="F:methyltransferase activity"/>
    <property type="evidence" value="ECO:0007669"/>
    <property type="project" value="UniProtKB-KW"/>
</dbReference>
<keyword evidence="5" id="KW-0489">Methyltransferase</keyword>
<accession>E5AUC3</accession>
<evidence type="ECO:0000313" key="5">
    <source>
        <dbReference type="EMBL" id="CBW76698.1"/>
    </source>
</evidence>
<evidence type="ECO:0000256" key="2">
    <source>
        <dbReference type="ARBA" id="ARBA00016549"/>
    </source>
</evidence>
<dbReference type="Proteomes" id="UP000007437">
    <property type="component" value="Plasmid pBRH01"/>
</dbReference>
<protein>
    <recommendedName>
        <fullName evidence="2">Putative 4-hydroxy-4-methyl-2-oxoglutarate aldolase</fullName>
    </recommendedName>
    <alternativeName>
        <fullName evidence="3">Regulator of ribonuclease activity homolog</fullName>
    </alternativeName>
    <alternativeName>
        <fullName evidence="4">RraA-like protein</fullName>
    </alternativeName>
</protein>
<dbReference type="AlphaFoldDB" id="E5AUC3"/>
<evidence type="ECO:0000256" key="3">
    <source>
        <dbReference type="ARBA" id="ARBA00029596"/>
    </source>
</evidence>
<dbReference type="Pfam" id="PF03737">
    <property type="entry name" value="RraA-like"/>
    <property type="match status" value="1"/>
</dbReference>
<dbReference type="EMBL" id="FR687360">
    <property type="protein sequence ID" value="CBW76698.1"/>
    <property type="molecule type" value="Genomic_DNA"/>
</dbReference>